<comment type="caution">
    <text evidence="2">The sequence shown here is derived from an EMBL/GenBank/DDBJ whole genome shotgun (WGS) entry which is preliminary data.</text>
</comment>
<sequence length="63" mass="7041">YSTFTSETDVDQPSRDNGGTVKEELDDEFDDFLGGRPELQLQGVDPRRGWGFRGVHKVLGVVD</sequence>
<keyword evidence="2" id="KW-0238">DNA-binding</keyword>
<reference evidence="2 3" key="1">
    <citation type="journal article" date="2018" name="Front. Plant Sci.">
        <title>Red Clover (Trifolium pratense) and Zigzag Clover (T. medium) - A Picture of Genomic Similarities and Differences.</title>
        <authorList>
            <person name="Dluhosova J."/>
            <person name="Istvanek J."/>
            <person name="Nedelnik J."/>
            <person name="Repkova J."/>
        </authorList>
    </citation>
    <scope>NUCLEOTIDE SEQUENCE [LARGE SCALE GENOMIC DNA]</scope>
    <source>
        <strain evidence="3">cv. 10/8</strain>
        <tissue evidence="2">Leaf</tissue>
    </source>
</reference>
<proteinExistence type="predicted"/>
<dbReference type="GO" id="GO:0003677">
    <property type="term" value="F:DNA binding"/>
    <property type="evidence" value="ECO:0007669"/>
    <property type="project" value="UniProtKB-KW"/>
</dbReference>
<evidence type="ECO:0000256" key="1">
    <source>
        <dbReference type="SAM" id="MobiDB-lite"/>
    </source>
</evidence>
<keyword evidence="3" id="KW-1185">Reference proteome</keyword>
<evidence type="ECO:0000313" key="2">
    <source>
        <dbReference type="EMBL" id="MCI29047.1"/>
    </source>
</evidence>
<accession>A0A392QYD1</accession>
<organism evidence="2 3">
    <name type="scientific">Trifolium medium</name>
    <dbReference type="NCBI Taxonomy" id="97028"/>
    <lineage>
        <taxon>Eukaryota</taxon>
        <taxon>Viridiplantae</taxon>
        <taxon>Streptophyta</taxon>
        <taxon>Embryophyta</taxon>
        <taxon>Tracheophyta</taxon>
        <taxon>Spermatophyta</taxon>
        <taxon>Magnoliopsida</taxon>
        <taxon>eudicotyledons</taxon>
        <taxon>Gunneridae</taxon>
        <taxon>Pentapetalae</taxon>
        <taxon>rosids</taxon>
        <taxon>fabids</taxon>
        <taxon>Fabales</taxon>
        <taxon>Fabaceae</taxon>
        <taxon>Papilionoideae</taxon>
        <taxon>50 kb inversion clade</taxon>
        <taxon>NPAAA clade</taxon>
        <taxon>Hologalegina</taxon>
        <taxon>IRL clade</taxon>
        <taxon>Trifolieae</taxon>
        <taxon>Trifolium</taxon>
    </lineage>
</organism>
<protein>
    <submittedName>
        <fullName evidence="2">Single-stranded DNA-binding protein mitochondrial-like</fullName>
    </submittedName>
</protein>
<dbReference type="AlphaFoldDB" id="A0A392QYD1"/>
<name>A0A392QYD1_9FABA</name>
<feature type="non-terminal residue" evidence="2">
    <location>
        <position position="1"/>
    </location>
</feature>
<dbReference type="EMBL" id="LXQA010169872">
    <property type="protein sequence ID" value="MCI29047.1"/>
    <property type="molecule type" value="Genomic_DNA"/>
</dbReference>
<evidence type="ECO:0000313" key="3">
    <source>
        <dbReference type="Proteomes" id="UP000265520"/>
    </source>
</evidence>
<feature type="region of interest" description="Disordered" evidence="1">
    <location>
        <begin position="1"/>
        <end position="23"/>
    </location>
</feature>
<dbReference type="Proteomes" id="UP000265520">
    <property type="component" value="Unassembled WGS sequence"/>
</dbReference>